<evidence type="ECO:0000259" key="1">
    <source>
        <dbReference type="PROSITE" id="PS50943"/>
    </source>
</evidence>
<accession>A0ABV0GKD8</accession>
<dbReference type="InterPro" id="IPR001387">
    <property type="entry name" value="Cro/C1-type_HTH"/>
</dbReference>
<protein>
    <submittedName>
        <fullName evidence="2">Helix-turn-helix transcriptional regulator</fullName>
    </submittedName>
</protein>
<comment type="caution">
    <text evidence="2">The sequence shown here is derived from an EMBL/GenBank/DDBJ whole genome shotgun (WGS) entry which is preliminary data.</text>
</comment>
<name>A0ABV0GKD8_9BURK</name>
<dbReference type="SUPFAM" id="SSF47413">
    <property type="entry name" value="lambda repressor-like DNA-binding domains"/>
    <property type="match status" value="1"/>
</dbReference>
<evidence type="ECO:0000313" key="3">
    <source>
        <dbReference type="Proteomes" id="UP001462640"/>
    </source>
</evidence>
<organism evidence="2 3">
    <name type="scientific">Roseateles flavus</name>
    <dbReference type="NCBI Taxonomy" id="3149041"/>
    <lineage>
        <taxon>Bacteria</taxon>
        <taxon>Pseudomonadati</taxon>
        <taxon>Pseudomonadota</taxon>
        <taxon>Betaproteobacteria</taxon>
        <taxon>Burkholderiales</taxon>
        <taxon>Sphaerotilaceae</taxon>
        <taxon>Roseateles</taxon>
    </lineage>
</organism>
<reference evidence="2 3" key="1">
    <citation type="submission" date="2024-05" db="EMBL/GenBank/DDBJ databases">
        <title>Roseateles sp. 2.12 16S ribosomal RNA gene Genome sequencing and assembly.</title>
        <authorList>
            <person name="Woo H."/>
        </authorList>
    </citation>
    <scope>NUCLEOTIDE SEQUENCE [LARGE SCALE GENOMIC DNA]</scope>
    <source>
        <strain evidence="2 3">2.12</strain>
    </source>
</reference>
<dbReference type="SMART" id="SM00530">
    <property type="entry name" value="HTH_XRE"/>
    <property type="match status" value="1"/>
</dbReference>
<dbReference type="Proteomes" id="UP001462640">
    <property type="component" value="Unassembled WGS sequence"/>
</dbReference>
<keyword evidence="3" id="KW-1185">Reference proteome</keyword>
<dbReference type="Gene3D" id="1.10.260.40">
    <property type="entry name" value="lambda repressor-like DNA-binding domains"/>
    <property type="match status" value="1"/>
</dbReference>
<gene>
    <name evidence="2" type="ORF">ABDJ40_22285</name>
</gene>
<evidence type="ECO:0000313" key="2">
    <source>
        <dbReference type="EMBL" id="MEO3715511.1"/>
    </source>
</evidence>
<dbReference type="Pfam" id="PF01381">
    <property type="entry name" value="HTH_3"/>
    <property type="match status" value="1"/>
</dbReference>
<dbReference type="PROSITE" id="PS50943">
    <property type="entry name" value="HTH_CROC1"/>
    <property type="match status" value="1"/>
</dbReference>
<proteinExistence type="predicted"/>
<sequence length="99" mass="11257">MSKRPVFDPKQTFLDLLRECRNSSGVSQVELAKRMGWAQTDISKVERGVRRLDVLELRLWVASIGYPLGAFVDELDRRLSSQNALAKKWAPSRSNNQPA</sequence>
<dbReference type="InterPro" id="IPR010982">
    <property type="entry name" value="Lambda_DNA-bd_dom_sf"/>
</dbReference>
<dbReference type="CDD" id="cd00093">
    <property type="entry name" value="HTH_XRE"/>
    <property type="match status" value="1"/>
</dbReference>
<feature type="domain" description="HTH cro/C1-type" evidence="1">
    <location>
        <begin position="17"/>
        <end position="71"/>
    </location>
</feature>
<dbReference type="RefSeq" id="WP_347613014.1">
    <property type="nucleotide sequence ID" value="NZ_JBDPZC010000015.1"/>
</dbReference>
<dbReference type="EMBL" id="JBDPZC010000015">
    <property type="protein sequence ID" value="MEO3715511.1"/>
    <property type="molecule type" value="Genomic_DNA"/>
</dbReference>